<name>A0A0A9DR19_ARUDO</name>
<sequence length="24" mass="2670">MFKYSNFRKGGGAIPCLLSTITKH</sequence>
<reference evidence="1" key="1">
    <citation type="submission" date="2014-09" db="EMBL/GenBank/DDBJ databases">
        <authorList>
            <person name="Magalhaes I.L.F."/>
            <person name="Oliveira U."/>
            <person name="Santos F.R."/>
            <person name="Vidigal T.H.D.A."/>
            <person name="Brescovit A.D."/>
            <person name="Santos A.J."/>
        </authorList>
    </citation>
    <scope>NUCLEOTIDE SEQUENCE</scope>
    <source>
        <tissue evidence="1">Shoot tissue taken approximately 20 cm above the soil surface</tissue>
    </source>
</reference>
<evidence type="ECO:0000313" key="1">
    <source>
        <dbReference type="EMBL" id="JAD89108.1"/>
    </source>
</evidence>
<dbReference type="AlphaFoldDB" id="A0A0A9DR19"/>
<protein>
    <submittedName>
        <fullName evidence="1">Uncharacterized protein</fullName>
    </submittedName>
</protein>
<proteinExistence type="predicted"/>
<dbReference type="EMBL" id="GBRH01208787">
    <property type="protein sequence ID" value="JAD89108.1"/>
    <property type="molecule type" value="Transcribed_RNA"/>
</dbReference>
<organism evidence="1">
    <name type="scientific">Arundo donax</name>
    <name type="common">Giant reed</name>
    <name type="synonym">Donax arundinaceus</name>
    <dbReference type="NCBI Taxonomy" id="35708"/>
    <lineage>
        <taxon>Eukaryota</taxon>
        <taxon>Viridiplantae</taxon>
        <taxon>Streptophyta</taxon>
        <taxon>Embryophyta</taxon>
        <taxon>Tracheophyta</taxon>
        <taxon>Spermatophyta</taxon>
        <taxon>Magnoliopsida</taxon>
        <taxon>Liliopsida</taxon>
        <taxon>Poales</taxon>
        <taxon>Poaceae</taxon>
        <taxon>PACMAD clade</taxon>
        <taxon>Arundinoideae</taxon>
        <taxon>Arundineae</taxon>
        <taxon>Arundo</taxon>
    </lineage>
</organism>
<reference evidence="1" key="2">
    <citation type="journal article" date="2015" name="Data Brief">
        <title>Shoot transcriptome of the giant reed, Arundo donax.</title>
        <authorList>
            <person name="Barrero R.A."/>
            <person name="Guerrero F.D."/>
            <person name="Moolhuijzen P."/>
            <person name="Goolsby J.A."/>
            <person name="Tidwell J."/>
            <person name="Bellgard S.E."/>
            <person name="Bellgard M.I."/>
        </authorList>
    </citation>
    <scope>NUCLEOTIDE SEQUENCE</scope>
    <source>
        <tissue evidence="1">Shoot tissue taken approximately 20 cm above the soil surface</tissue>
    </source>
</reference>
<accession>A0A0A9DR19</accession>